<dbReference type="STRING" id="861298.SAMN04488136_105115"/>
<keyword evidence="9" id="KW-0732">Signal</keyword>
<comment type="subcellular location">
    <subcellularLocation>
        <location evidence="1">Cell outer membrane</location>
    </subcellularLocation>
</comment>
<evidence type="ECO:0000256" key="4">
    <source>
        <dbReference type="ARBA" id="ARBA00022452"/>
    </source>
</evidence>
<dbReference type="SUPFAM" id="SSF56954">
    <property type="entry name" value="Outer membrane efflux proteins (OEP)"/>
    <property type="match status" value="1"/>
</dbReference>
<evidence type="ECO:0000256" key="1">
    <source>
        <dbReference type="ARBA" id="ARBA00004442"/>
    </source>
</evidence>
<evidence type="ECO:0000313" key="10">
    <source>
        <dbReference type="EMBL" id="SDG95562.1"/>
    </source>
</evidence>
<proteinExistence type="inferred from homology"/>
<evidence type="ECO:0000256" key="5">
    <source>
        <dbReference type="ARBA" id="ARBA00022692"/>
    </source>
</evidence>
<dbReference type="PANTHER" id="PTHR30026">
    <property type="entry name" value="OUTER MEMBRANE PROTEIN TOLC"/>
    <property type="match status" value="1"/>
</dbReference>
<dbReference type="Pfam" id="PF02321">
    <property type="entry name" value="OEP"/>
    <property type="match status" value="2"/>
</dbReference>
<gene>
    <name evidence="10" type="ORF">SAMN04488136_105115</name>
</gene>
<keyword evidence="8" id="KW-0175">Coiled coil</keyword>
<dbReference type="InterPro" id="IPR051906">
    <property type="entry name" value="TolC-like"/>
</dbReference>
<dbReference type="AlphaFoldDB" id="A0A1G7YG47"/>
<feature type="coiled-coil region" evidence="8">
    <location>
        <begin position="347"/>
        <end position="399"/>
    </location>
</feature>
<evidence type="ECO:0000256" key="6">
    <source>
        <dbReference type="ARBA" id="ARBA00023136"/>
    </source>
</evidence>
<dbReference type="RefSeq" id="WP_093270896.1">
    <property type="nucleotide sequence ID" value="NZ_FNDD01000005.1"/>
</dbReference>
<keyword evidence="3" id="KW-0813">Transport</keyword>
<reference evidence="11" key="1">
    <citation type="submission" date="2016-10" db="EMBL/GenBank/DDBJ databases">
        <authorList>
            <person name="Varghese N."/>
            <person name="Submissions S."/>
        </authorList>
    </citation>
    <scope>NUCLEOTIDE SEQUENCE [LARGE SCALE GENOMIC DNA]</scope>
    <source>
        <strain evidence="11">CGMCC 1.10228</strain>
    </source>
</reference>
<dbReference type="OrthoDB" id="5780445at2"/>
<dbReference type="GO" id="GO:1990281">
    <property type="term" value="C:efflux pump complex"/>
    <property type="evidence" value="ECO:0007669"/>
    <property type="project" value="TreeGrafter"/>
</dbReference>
<comment type="similarity">
    <text evidence="2">Belongs to the outer membrane factor (OMF) (TC 1.B.17) family.</text>
</comment>
<dbReference type="PANTHER" id="PTHR30026:SF5">
    <property type="entry name" value="ABC-TYPE EFFLUX SYSTEM SECRETIN COMPONENT"/>
    <property type="match status" value="1"/>
</dbReference>
<dbReference type="GO" id="GO:0009279">
    <property type="term" value="C:cell outer membrane"/>
    <property type="evidence" value="ECO:0007669"/>
    <property type="project" value="UniProtKB-SubCell"/>
</dbReference>
<name>A0A1G7YG47_9VIBR</name>
<protein>
    <submittedName>
        <fullName evidence="10">Outer membrane protein TolC</fullName>
    </submittedName>
</protein>
<keyword evidence="4" id="KW-1134">Transmembrane beta strand</keyword>
<dbReference type="EMBL" id="FNDD01000005">
    <property type="protein sequence ID" value="SDG95562.1"/>
    <property type="molecule type" value="Genomic_DNA"/>
</dbReference>
<dbReference type="GO" id="GO:0015562">
    <property type="term" value="F:efflux transmembrane transporter activity"/>
    <property type="evidence" value="ECO:0007669"/>
    <property type="project" value="InterPro"/>
</dbReference>
<evidence type="ECO:0000256" key="8">
    <source>
        <dbReference type="SAM" id="Coils"/>
    </source>
</evidence>
<sequence>MRRLTFFIACLGFSSSNLCAAPISFIEAWQMVQQDNHSLAAQRANVERYQHLQNASSAKNWPSITLGANYTRLDNDITLSGQQIVDSSGQSISIPASVASSELGAIISSLGNLTSTITEQDVFSSSIRAIWPIFTGGRISAAQQAAESKKMQAQSELAMEVQARFEDLSKYYFSVLLAQDVLNTRQLVVQGLTRHYHNAIKLEQQGQIAHVERLQAQAALDRANVEHNKARNNLKIAQSALTQILNQVVNVEPGDSLFTNANLPPLTAFVDQTLANYPGLSILDAKEQQARSLIKAEQGKYYPNVYLYGDYSLYEDDSLASQLKPDWLVGIGVSIPLIDNSGRSDNVAAAQSAVKQVRHKKAQAKQDLNVLVQKTYYQAEQAQQEVQGLASSIELAQENLTLHQKAFAQGVSTSTDVVDAELNLASVKTQRAAAKYNYVIALSRLLALSNEMDSFAQYQSTPAITAH</sequence>
<keyword evidence="5" id="KW-0812">Transmembrane</keyword>
<dbReference type="InterPro" id="IPR003423">
    <property type="entry name" value="OMP_efflux"/>
</dbReference>
<evidence type="ECO:0000313" key="11">
    <source>
        <dbReference type="Proteomes" id="UP000198854"/>
    </source>
</evidence>
<dbReference type="Gene3D" id="1.20.1600.10">
    <property type="entry name" value="Outer membrane efflux proteins (OEP)"/>
    <property type="match status" value="1"/>
</dbReference>
<evidence type="ECO:0000256" key="2">
    <source>
        <dbReference type="ARBA" id="ARBA00007613"/>
    </source>
</evidence>
<feature type="chain" id="PRO_5011432429" evidence="9">
    <location>
        <begin position="21"/>
        <end position="467"/>
    </location>
</feature>
<organism evidence="10 11">
    <name type="scientific">Vibrio xiamenensis</name>
    <dbReference type="NCBI Taxonomy" id="861298"/>
    <lineage>
        <taxon>Bacteria</taxon>
        <taxon>Pseudomonadati</taxon>
        <taxon>Pseudomonadota</taxon>
        <taxon>Gammaproteobacteria</taxon>
        <taxon>Vibrionales</taxon>
        <taxon>Vibrionaceae</taxon>
        <taxon>Vibrio</taxon>
    </lineage>
</organism>
<evidence type="ECO:0000256" key="3">
    <source>
        <dbReference type="ARBA" id="ARBA00022448"/>
    </source>
</evidence>
<dbReference type="GO" id="GO:0015288">
    <property type="term" value="F:porin activity"/>
    <property type="evidence" value="ECO:0007669"/>
    <property type="project" value="TreeGrafter"/>
</dbReference>
<feature type="coiled-coil region" evidence="8">
    <location>
        <begin position="213"/>
        <end position="247"/>
    </location>
</feature>
<keyword evidence="7" id="KW-0998">Cell outer membrane</keyword>
<keyword evidence="11" id="KW-1185">Reference proteome</keyword>
<feature type="signal peptide" evidence="9">
    <location>
        <begin position="1"/>
        <end position="20"/>
    </location>
</feature>
<accession>A0A1G7YG47</accession>
<keyword evidence="6" id="KW-0472">Membrane</keyword>
<dbReference type="Proteomes" id="UP000198854">
    <property type="component" value="Unassembled WGS sequence"/>
</dbReference>
<evidence type="ECO:0000256" key="9">
    <source>
        <dbReference type="SAM" id="SignalP"/>
    </source>
</evidence>
<evidence type="ECO:0000256" key="7">
    <source>
        <dbReference type="ARBA" id="ARBA00023237"/>
    </source>
</evidence>